<dbReference type="OrthoDB" id="291792at2759"/>
<evidence type="ECO:0000256" key="3">
    <source>
        <dbReference type="ARBA" id="ARBA00008924"/>
    </source>
</evidence>
<evidence type="ECO:0000256" key="4">
    <source>
        <dbReference type="ARBA" id="ARBA00022692"/>
    </source>
</evidence>
<evidence type="ECO:0000256" key="2">
    <source>
        <dbReference type="ARBA" id="ARBA00006824"/>
    </source>
</evidence>
<sequence>MAADLAETLRALQATASARIQAYDTHRAAQRVQDAALRGAMAGVVTRGGLHLVTFVLHLLTRRKKPPAGGQPDVRTMLQDTARWAAFLGSFSGVFVAADEAIACLGGRRRTRAWRAMAAGTLAGPTMLLAGSEQAHTSLALYLAIRGITLLVRCGNLPDAHPLKRKLLAPTRWEHGDVALMCLATSQLAYSWIVLPQTLPTSFVRFLNKHGGKPLHVYDAVREMSERASAGLKPGHLAALAGTNKAWFCGGISCQLVHPGQTCSQHALEFFPPAYLRALPVYFPVYVIPAILVHRKKLLSPSKAPTLWRKMALGIARSSLFLSLYCTLAWRGACGGFNLAGRTTGAVLGASCWIAGLAVLVEKPSRRMELALYLLARAAESFALSLAAWGVVRPSSLPRRLDVLLFSLAAGWILHCYSDHFGERRDVFRSSYLAVFDFILGNTGFSQASISHQPSNAELVMRSVRSMSNLLQRGSGNGGGRSRRGSGSGAWSAGTSPALTPLLTPRDVSAEEAAEGASAASSGGGKQAPVVQPGSSGSRSGGVSGGSGSKGAAASVVEAMRAACLAYDRAAKTQPVLTKALTSFVGFAIGDRIAQSVVAGPYDPFRCLRLSLYGLLIDGTAGHFFYQFLDKNVCPDAPTSNKAVLIKMALDQLLYGPIMTLVFFAFLKTLEGRPDLILHTIETKLWPVLAANYALWPIAHLINFKYVPTDWRILFNNVVALGWTTYLSFTCGPASGGAAGSDGAAAAAAASALLSAIPCSKVPGALHNPGLAEAAQQVAAFQQMLAAWGTKSLPADVLVEWVRLKAEVMQAACQQPVRLPPP</sequence>
<evidence type="ECO:0000256" key="8">
    <source>
        <dbReference type="SAM" id="Phobius"/>
    </source>
</evidence>
<dbReference type="PANTHER" id="PTHR12459:SF15">
    <property type="entry name" value="TRANSMEMBRANE PROTEIN 135"/>
    <property type="match status" value="1"/>
</dbReference>
<feature type="transmembrane region" description="Helical" evidence="8">
    <location>
        <begin position="370"/>
        <end position="391"/>
    </location>
</feature>
<protein>
    <recommendedName>
        <fullName evidence="9">Transmembrane protein 135 N-terminal domain-containing protein</fullName>
    </recommendedName>
</protein>
<name>A0A2P6TSI7_CHLSO</name>
<proteinExistence type="inferred from homology"/>
<dbReference type="EMBL" id="LHPG02000007">
    <property type="protein sequence ID" value="PRW57028.1"/>
    <property type="molecule type" value="Genomic_DNA"/>
</dbReference>
<evidence type="ECO:0000256" key="1">
    <source>
        <dbReference type="ARBA" id="ARBA00004127"/>
    </source>
</evidence>
<keyword evidence="4 8" id="KW-0812">Transmembrane</keyword>
<evidence type="ECO:0000313" key="11">
    <source>
        <dbReference type="Proteomes" id="UP000239899"/>
    </source>
</evidence>
<evidence type="ECO:0000259" key="9">
    <source>
        <dbReference type="Pfam" id="PF15982"/>
    </source>
</evidence>
<dbReference type="GO" id="GO:0012505">
    <property type="term" value="C:endomembrane system"/>
    <property type="evidence" value="ECO:0007669"/>
    <property type="project" value="UniProtKB-SubCell"/>
</dbReference>
<evidence type="ECO:0000313" key="10">
    <source>
        <dbReference type="EMBL" id="PRW57028.1"/>
    </source>
</evidence>
<keyword evidence="6 8" id="KW-0472">Membrane</keyword>
<comment type="caution">
    <text evidence="10">The sequence shown here is derived from an EMBL/GenBank/DDBJ whole genome shotgun (WGS) entry which is preliminary data.</text>
</comment>
<comment type="subcellular location">
    <subcellularLocation>
        <location evidence="1">Endomembrane system</location>
        <topology evidence="1">Multi-pass membrane protein</topology>
    </subcellularLocation>
</comment>
<reference evidence="10 11" key="1">
    <citation type="journal article" date="2018" name="Plant J.">
        <title>Genome sequences of Chlorella sorokiniana UTEX 1602 and Micractinium conductrix SAG 241.80: implications to maltose excretion by a green alga.</title>
        <authorList>
            <person name="Arriola M.B."/>
            <person name="Velmurugan N."/>
            <person name="Zhang Y."/>
            <person name="Plunkett M.H."/>
            <person name="Hondzo H."/>
            <person name="Barney B.M."/>
        </authorList>
    </citation>
    <scope>NUCLEOTIDE SEQUENCE [LARGE SCALE GENOMIC DNA]</scope>
    <source>
        <strain evidence="11">UTEX 1602</strain>
    </source>
</reference>
<accession>A0A2P6TSI7</accession>
<dbReference type="Pfam" id="PF15982">
    <property type="entry name" value="TMEM135_C_rich"/>
    <property type="match status" value="1"/>
</dbReference>
<feature type="transmembrane region" description="Helical" evidence="8">
    <location>
        <begin position="339"/>
        <end position="361"/>
    </location>
</feature>
<dbReference type="InterPro" id="IPR031926">
    <property type="entry name" value="TMEM135_N"/>
</dbReference>
<dbReference type="Pfam" id="PF04117">
    <property type="entry name" value="Mpv17_PMP22"/>
    <property type="match status" value="1"/>
</dbReference>
<feature type="domain" description="Transmembrane protein 135 N-terminal" evidence="9">
    <location>
        <begin position="262"/>
        <end position="381"/>
    </location>
</feature>
<gene>
    <name evidence="10" type="ORF">C2E21_4128</name>
</gene>
<evidence type="ECO:0000256" key="7">
    <source>
        <dbReference type="SAM" id="MobiDB-lite"/>
    </source>
</evidence>
<dbReference type="GO" id="GO:0016020">
    <property type="term" value="C:membrane"/>
    <property type="evidence" value="ECO:0007669"/>
    <property type="project" value="InterPro"/>
</dbReference>
<evidence type="ECO:0000256" key="5">
    <source>
        <dbReference type="ARBA" id="ARBA00022989"/>
    </source>
</evidence>
<feature type="transmembrane region" description="Helical" evidence="8">
    <location>
        <begin position="274"/>
        <end position="293"/>
    </location>
</feature>
<dbReference type="InterPro" id="IPR007248">
    <property type="entry name" value="Mpv17_PMP22"/>
</dbReference>
<comment type="similarity">
    <text evidence="2">Belongs to the peroxisomal membrane protein PXMP2/4 family.</text>
</comment>
<dbReference type="InterPro" id="IPR026749">
    <property type="entry name" value="Tmem135"/>
</dbReference>
<dbReference type="AlphaFoldDB" id="A0A2P6TSI7"/>
<evidence type="ECO:0000256" key="6">
    <source>
        <dbReference type="ARBA" id="ARBA00023136"/>
    </source>
</evidence>
<dbReference type="Proteomes" id="UP000239899">
    <property type="component" value="Unassembled WGS sequence"/>
</dbReference>
<organism evidence="10 11">
    <name type="scientific">Chlorella sorokiniana</name>
    <name type="common">Freshwater green alga</name>
    <dbReference type="NCBI Taxonomy" id="3076"/>
    <lineage>
        <taxon>Eukaryota</taxon>
        <taxon>Viridiplantae</taxon>
        <taxon>Chlorophyta</taxon>
        <taxon>core chlorophytes</taxon>
        <taxon>Trebouxiophyceae</taxon>
        <taxon>Chlorellales</taxon>
        <taxon>Chlorellaceae</taxon>
        <taxon>Chlorella clade</taxon>
        <taxon>Chlorella</taxon>
    </lineage>
</organism>
<keyword evidence="5 8" id="KW-1133">Transmembrane helix</keyword>
<feature type="transmembrane region" description="Helical" evidence="8">
    <location>
        <begin position="314"/>
        <end position="333"/>
    </location>
</feature>
<dbReference type="PANTHER" id="PTHR12459">
    <property type="entry name" value="TRANSMEMBRANE PROTEIN 135-RELATED"/>
    <property type="match status" value="1"/>
</dbReference>
<feature type="region of interest" description="Disordered" evidence="7">
    <location>
        <begin position="471"/>
        <end position="547"/>
    </location>
</feature>
<keyword evidence="11" id="KW-1185">Reference proteome</keyword>
<comment type="similarity">
    <text evidence="3">Belongs to the TMEM135 family.</text>
</comment>